<feature type="transmembrane region" description="Helical" evidence="8">
    <location>
        <begin position="366"/>
        <end position="392"/>
    </location>
</feature>
<evidence type="ECO:0000256" key="2">
    <source>
        <dbReference type="ARBA" id="ARBA00022448"/>
    </source>
</evidence>
<feature type="transmembrane region" description="Helical" evidence="8">
    <location>
        <begin position="412"/>
        <end position="431"/>
    </location>
</feature>
<evidence type="ECO:0000256" key="6">
    <source>
        <dbReference type="ARBA" id="ARBA00035642"/>
    </source>
</evidence>
<dbReference type="GO" id="GO:0022857">
    <property type="term" value="F:transmembrane transporter activity"/>
    <property type="evidence" value="ECO:0007669"/>
    <property type="project" value="InterPro"/>
</dbReference>
<reference evidence="10" key="2">
    <citation type="journal article" date="2021" name="Microbiome">
        <title>Successional dynamics and alternative stable states in a saline activated sludge microbial community over 9 years.</title>
        <authorList>
            <person name="Wang Y."/>
            <person name="Ye J."/>
            <person name="Ju F."/>
            <person name="Liu L."/>
            <person name="Boyd J.A."/>
            <person name="Deng Y."/>
            <person name="Parks D.H."/>
            <person name="Jiang X."/>
            <person name="Yin X."/>
            <person name="Woodcroft B.J."/>
            <person name="Tyson G.W."/>
            <person name="Hugenholtz P."/>
            <person name="Polz M.F."/>
            <person name="Zhang T."/>
        </authorList>
    </citation>
    <scope>NUCLEOTIDE SEQUENCE</scope>
    <source>
        <strain evidence="10">HKST-UBA01</strain>
    </source>
</reference>
<evidence type="ECO:0000256" key="7">
    <source>
        <dbReference type="ARBA" id="ARBA00035652"/>
    </source>
</evidence>
<evidence type="ECO:0000313" key="11">
    <source>
        <dbReference type="Proteomes" id="UP000697710"/>
    </source>
</evidence>
<keyword evidence="3 8" id="KW-0812">Transmembrane</keyword>
<feature type="domain" description="ABC transmembrane type-1" evidence="9">
    <location>
        <begin position="252"/>
        <end position="431"/>
    </location>
</feature>
<dbReference type="Gene3D" id="1.10.3720.10">
    <property type="entry name" value="MetI-like"/>
    <property type="match status" value="1"/>
</dbReference>
<comment type="caution">
    <text evidence="10">The sequence shown here is derived from an EMBL/GenBank/DDBJ whole genome shotgun (WGS) entry which is preliminary data.</text>
</comment>
<dbReference type="SUPFAM" id="SSF161098">
    <property type="entry name" value="MetI-like"/>
    <property type="match status" value="1"/>
</dbReference>
<keyword evidence="2 8" id="KW-0813">Transport</keyword>
<dbReference type="FunFam" id="1.10.3720.10:FF:000001">
    <property type="entry name" value="Glycine betaine ABC transporter, permease"/>
    <property type="match status" value="1"/>
</dbReference>
<sequence>MRSGAIDLYPEYTGTGLVSILGMPSDGDRARVLNTVRREFLSRWDLVWTGPLGFENAYEIGLRKDIADAERIRTISDLAAHAPDLRAAFGIEFLNRPDGLPGLSETYGLQFADVKTMQQHLKYEAAGAKAVDVIDVYTTDGHILKYGLVVLEDDRDFFPPYEAAPLVRRATLEAHPGVGVALDLLAGVLDEDHMRRWNLALQEQTITVEQAAQSALEELGVVENQETPLVSHRGKGLGAYLVGERRYLLRKTAEHLGLVAASLLLAIVVAVPLGLLLERRRGGAEWTIRGVGLLQTIPSIALLAFMIPVLGVGARPAIAALFLYSLYPIVRNTYTGVRDADPAAVDAAWALGMTRGQILREIRLPLAAPFVMAGLRTAAVINVGTATLAAFIGAGGLGEPIVSGLQLSDTTIILSGALPAAALALLVDGILGTIERWVRPRGLEVQT</sequence>
<feature type="transmembrane region" description="Helical" evidence="8">
    <location>
        <begin position="297"/>
        <end position="324"/>
    </location>
</feature>
<comment type="similarity">
    <text evidence="6">In the C-terminal section; belongs to the OsmX family.</text>
</comment>
<proteinExistence type="inferred from homology"/>
<dbReference type="Pfam" id="PF00528">
    <property type="entry name" value="BPD_transp_1"/>
    <property type="match status" value="1"/>
</dbReference>
<evidence type="ECO:0000256" key="4">
    <source>
        <dbReference type="ARBA" id="ARBA00022989"/>
    </source>
</evidence>
<dbReference type="PANTHER" id="PTHR30177">
    <property type="entry name" value="GLYCINE BETAINE/L-PROLINE TRANSPORT SYSTEM PERMEASE PROTEIN PROW"/>
    <property type="match status" value="1"/>
</dbReference>
<gene>
    <name evidence="10" type="ORF">KC729_16330</name>
</gene>
<comment type="similarity">
    <text evidence="7">In the N-terminal section; belongs to the binding-protein-dependent transport system permease family.</text>
</comment>
<dbReference type="Gene3D" id="3.40.190.120">
    <property type="entry name" value="Osmoprotection protein (prox), domain 2"/>
    <property type="match status" value="1"/>
</dbReference>
<organism evidence="10 11">
    <name type="scientific">Eiseniibacteriota bacterium</name>
    <dbReference type="NCBI Taxonomy" id="2212470"/>
    <lineage>
        <taxon>Bacteria</taxon>
        <taxon>Candidatus Eiseniibacteriota</taxon>
    </lineage>
</organism>
<evidence type="ECO:0000256" key="1">
    <source>
        <dbReference type="ARBA" id="ARBA00004141"/>
    </source>
</evidence>
<dbReference type="Pfam" id="PF04069">
    <property type="entry name" value="OpuAC"/>
    <property type="match status" value="1"/>
</dbReference>
<dbReference type="PROSITE" id="PS50928">
    <property type="entry name" value="ABC_TM1"/>
    <property type="match status" value="1"/>
</dbReference>
<dbReference type="InterPro" id="IPR051204">
    <property type="entry name" value="ABC_transp_perm/SBD"/>
</dbReference>
<evidence type="ECO:0000256" key="3">
    <source>
        <dbReference type="ARBA" id="ARBA00022692"/>
    </source>
</evidence>
<name>A0A956M152_UNCEI</name>
<dbReference type="CDD" id="cd06261">
    <property type="entry name" value="TM_PBP2"/>
    <property type="match status" value="1"/>
</dbReference>
<dbReference type="InterPro" id="IPR000515">
    <property type="entry name" value="MetI-like"/>
</dbReference>
<dbReference type="AlphaFoldDB" id="A0A956M152"/>
<dbReference type="Gene3D" id="3.40.190.10">
    <property type="entry name" value="Periplasmic binding protein-like II"/>
    <property type="match status" value="1"/>
</dbReference>
<comment type="subcellular location">
    <subcellularLocation>
        <location evidence="8">Cell membrane</location>
        <topology evidence="8">Multi-pass membrane protein</topology>
    </subcellularLocation>
    <subcellularLocation>
        <location evidence="1">Membrane</location>
        <topology evidence="1">Multi-pass membrane protein</topology>
    </subcellularLocation>
</comment>
<dbReference type="InterPro" id="IPR035906">
    <property type="entry name" value="MetI-like_sf"/>
</dbReference>
<dbReference type="Proteomes" id="UP000697710">
    <property type="component" value="Unassembled WGS sequence"/>
</dbReference>
<dbReference type="GO" id="GO:0031460">
    <property type="term" value="P:glycine betaine transport"/>
    <property type="evidence" value="ECO:0007669"/>
    <property type="project" value="TreeGrafter"/>
</dbReference>
<comment type="similarity">
    <text evidence="8">Belongs to the binding-protein-dependent transport system permease family.</text>
</comment>
<dbReference type="CDD" id="cd13528">
    <property type="entry name" value="PBP2_osmoprotectants"/>
    <property type="match status" value="1"/>
</dbReference>
<protein>
    <submittedName>
        <fullName evidence="10">ABC transporter permease subunit</fullName>
    </submittedName>
</protein>
<dbReference type="InterPro" id="IPR007210">
    <property type="entry name" value="ABC_Gly_betaine_transp_sub-bd"/>
</dbReference>
<evidence type="ECO:0000256" key="5">
    <source>
        <dbReference type="ARBA" id="ARBA00023136"/>
    </source>
</evidence>
<dbReference type="PANTHER" id="PTHR30177:SF4">
    <property type="entry name" value="OSMOPROTECTANT IMPORT PERMEASE PROTEIN OSMW"/>
    <property type="match status" value="1"/>
</dbReference>
<accession>A0A956M152</accession>
<evidence type="ECO:0000313" key="10">
    <source>
        <dbReference type="EMBL" id="MCA9729256.1"/>
    </source>
</evidence>
<evidence type="ECO:0000256" key="8">
    <source>
        <dbReference type="RuleBase" id="RU363032"/>
    </source>
</evidence>
<dbReference type="SUPFAM" id="SSF53850">
    <property type="entry name" value="Periplasmic binding protein-like II"/>
    <property type="match status" value="1"/>
</dbReference>
<evidence type="ECO:0000259" key="9">
    <source>
        <dbReference type="PROSITE" id="PS50928"/>
    </source>
</evidence>
<reference evidence="10" key="1">
    <citation type="submission" date="2020-04" db="EMBL/GenBank/DDBJ databases">
        <authorList>
            <person name="Zhang T."/>
        </authorList>
    </citation>
    <scope>NUCLEOTIDE SEQUENCE</scope>
    <source>
        <strain evidence="10">HKST-UBA01</strain>
    </source>
</reference>
<keyword evidence="4 8" id="KW-1133">Transmembrane helix</keyword>
<keyword evidence="5 8" id="KW-0472">Membrane</keyword>
<dbReference type="GO" id="GO:0043190">
    <property type="term" value="C:ATP-binding cassette (ABC) transporter complex"/>
    <property type="evidence" value="ECO:0007669"/>
    <property type="project" value="InterPro"/>
</dbReference>
<feature type="transmembrane region" description="Helical" evidence="8">
    <location>
        <begin position="255"/>
        <end position="277"/>
    </location>
</feature>
<dbReference type="EMBL" id="JAGQHR010000625">
    <property type="protein sequence ID" value="MCA9729256.1"/>
    <property type="molecule type" value="Genomic_DNA"/>
</dbReference>